<dbReference type="Pfam" id="PF07859">
    <property type="entry name" value="Abhydrolase_3"/>
    <property type="match status" value="1"/>
</dbReference>
<dbReference type="InterPro" id="IPR029058">
    <property type="entry name" value="AB_hydrolase_fold"/>
</dbReference>
<feature type="domain" description="Alpha/beta hydrolase fold-3" evidence="3">
    <location>
        <begin position="75"/>
        <end position="202"/>
    </location>
</feature>
<keyword evidence="1 4" id="KW-0378">Hydrolase</keyword>
<feature type="signal peptide" evidence="2">
    <location>
        <begin position="1"/>
        <end position="17"/>
    </location>
</feature>
<dbReference type="SUPFAM" id="SSF53474">
    <property type="entry name" value="alpha/beta-Hydrolases"/>
    <property type="match status" value="1"/>
</dbReference>
<feature type="chain" id="PRO_5022130933" evidence="2">
    <location>
        <begin position="18"/>
        <end position="285"/>
    </location>
</feature>
<organism evidence="4 5">
    <name type="scientific">Gimesia chilikensis</name>
    <dbReference type="NCBI Taxonomy" id="2605989"/>
    <lineage>
        <taxon>Bacteria</taxon>
        <taxon>Pseudomonadati</taxon>
        <taxon>Planctomycetota</taxon>
        <taxon>Planctomycetia</taxon>
        <taxon>Planctomycetales</taxon>
        <taxon>Planctomycetaceae</taxon>
        <taxon>Gimesia</taxon>
    </lineage>
</organism>
<evidence type="ECO:0000313" key="5">
    <source>
        <dbReference type="Proteomes" id="UP000320421"/>
    </source>
</evidence>
<dbReference type="Gene3D" id="3.40.50.1820">
    <property type="entry name" value="alpha/beta hydrolase"/>
    <property type="match status" value="1"/>
</dbReference>
<proteinExistence type="predicted"/>
<keyword evidence="2" id="KW-0732">Signal</keyword>
<accession>A0A517PW65</accession>
<evidence type="ECO:0000313" key="4">
    <source>
        <dbReference type="EMBL" id="QDT23610.1"/>
    </source>
</evidence>
<dbReference type="InterPro" id="IPR013094">
    <property type="entry name" value="AB_hydrolase_3"/>
</dbReference>
<dbReference type="AlphaFoldDB" id="A0A517PW65"/>
<evidence type="ECO:0000256" key="1">
    <source>
        <dbReference type="ARBA" id="ARBA00022801"/>
    </source>
</evidence>
<protein>
    <submittedName>
        <fullName evidence="4">Acetylxylan esterase</fullName>
        <ecNumber evidence="4">3.1.1.72</ecNumber>
    </submittedName>
</protein>
<evidence type="ECO:0000259" key="3">
    <source>
        <dbReference type="Pfam" id="PF07859"/>
    </source>
</evidence>
<dbReference type="PANTHER" id="PTHR48081:SF6">
    <property type="entry name" value="PEPTIDASE S9 PROLYL OLIGOPEPTIDASE CATALYTIC DOMAIN-CONTAINING PROTEIN"/>
    <property type="match status" value="1"/>
</dbReference>
<dbReference type="RefSeq" id="WP_232106678.1">
    <property type="nucleotide sequence ID" value="NZ_CP036266.1"/>
</dbReference>
<reference evidence="4 5" key="1">
    <citation type="submission" date="2019-02" db="EMBL/GenBank/DDBJ databases">
        <title>Deep-cultivation of Planctomycetes and their phenomic and genomic characterization uncovers novel biology.</title>
        <authorList>
            <person name="Wiegand S."/>
            <person name="Jogler M."/>
            <person name="Boedeker C."/>
            <person name="Pinto D."/>
            <person name="Vollmers J."/>
            <person name="Rivas-Marin E."/>
            <person name="Kohn T."/>
            <person name="Peeters S.H."/>
            <person name="Heuer A."/>
            <person name="Rast P."/>
            <person name="Oberbeckmann S."/>
            <person name="Bunk B."/>
            <person name="Jeske O."/>
            <person name="Meyerdierks A."/>
            <person name="Storesund J.E."/>
            <person name="Kallscheuer N."/>
            <person name="Luecker S."/>
            <person name="Lage O.M."/>
            <person name="Pohl T."/>
            <person name="Merkel B.J."/>
            <person name="Hornburger P."/>
            <person name="Mueller R.-W."/>
            <person name="Bruemmer F."/>
            <person name="Labrenz M."/>
            <person name="Spormann A.M."/>
            <person name="Op den Camp H."/>
            <person name="Overmann J."/>
            <person name="Amann R."/>
            <person name="Jetten M.S.M."/>
            <person name="Mascher T."/>
            <person name="Medema M.H."/>
            <person name="Devos D.P."/>
            <person name="Kaster A.-K."/>
            <person name="Ovreas L."/>
            <person name="Rohde M."/>
            <person name="Galperin M.Y."/>
            <person name="Jogler C."/>
        </authorList>
    </citation>
    <scope>NUCLEOTIDE SEQUENCE [LARGE SCALE GENOMIC DNA]</scope>
    <source>
        <strain evidence="4 5">HG66A1</strain>
    </source>
</reference>
<dbReference type="Proteomes" id="UP000320421">
    <property type="component" value="Chromosome"/>
</dbReference>
<evidence type="ECO:0000256" key="2">
    <source>
        <dbReference type="SAM" id="SignalP"/>
    </source>
</evidence>
<dbReference type="EC" id="3.1.1.72" evidence="4"/>
<name>A0A517PW65_9PLAN</name>
<keyword evidence="5" id="KW-1185">Reference proteome</keyword>
<dbReference type="InterPro" id="IPR050300">
    <property type="entry name" value="GDXG_lipolytic_enzyme"/>
</dbReference>
<dbReference type="PANTHER" id="PTHR48081">
    <property type="entry name" value="AB HYDROLASE SUPERFAMILY PROTEIN C4A8.06C"/>
    <property type="match status" value="1"/>
</dbReference>
<sequence precursor="true">MKYFLLSTFLLCSLAVAPIETPKPDAQVAVWPDRPLLDQSDDEVKYSNIIRITKVNRPAIEFYKAKNAKPNAPAVVIFPGGGYNILAYDLEGTEIAEWLNSIGIHAVVVKYTVPGNQREQALKDAQRALGLVRSKAQEWGINPQQIGVLGFSAGGHLAANLSTNYEKRNYEPIDAADKLSCRPDFTVLIYPAYIYQEDDKRKSAPEIKVTDQTPPAFIVQTLDDRRLVDSAFNYTRDLKDAKVDAELHLYAKGGHGYGLRPSDNPVSNWPELCGAWIKRTTAQQD</sequence>
<gene>
    <name evidence="4" type="primary">axeA1_3</name>
    <name evidence="4" type="ORF">HG66A1_54320</name>
</gene>
<dbReference type="EMBL" id="CP036266">
    <property type="protein sequence ID" value="QDT23610.1"/>
    <property type="molecule type" value="Genomic_DNA"/>
</dbReference>
<dbReference type="GO" id="GO:0046555">
    <property type="term" value="F:acetylxylan esterase activity"/>
    <property type="evidence" value="ECO:0007669"/>
    <property type="project" value="UniProtKB-EC"/>
</dbReference>